<evidence type="ECO:0000313" key="1">
    <source>
        <dbReference type="EMBL" id="KAG1891916.1"/>
    </source>
</evidence>
<organism evidence="1 2">
    <name type="scientific">Suillus fuscotomentosus</name>
    <dbReference type="NCBI Taxonomy" id="1912939"/>
    <lineage>
        <taxon>Eukaryota</taxon>
        <taxon>Fungi</taxon>
        <taxon>Dikarya</taxon>
        <taxon>Basidiomycota</taxon>
        <taxon>Agaricomycotina</taxon>
        <taxon>Agaricomycetes</taxon>
        <taxon>Agaricomycetidae</taxon>
        <taxon>Boletales</taxon>
        <taxon>Suillineae</taxon>
        <taxon>Suillaceae</taxon>
        <taxon>Suillus</taxon>
    </lineage>
</organism>
<dbReference type="RefSeq" id="XP_041218392.1">
    <property type="nucleotide sequence ID" value="XM_041363202.1"/>
</dbReference>
<dbReference type="EMBL" id="JABBWK010000117">
    <property type="protein sequence ID" value="KAG1891916.1"/>
    <property type="molecule type" value="Genomic_DNA"/>
</dbReference>
<dbReference type="Proteomes" id="UP001195769">
    <property type="component" value="Unassembled WGS sequence"/>
</dbReference>
<dbReference type="InterPro" id="IPR023389">
    <property type="entry name" value="DOPA-like_sf"/>
</dbReference>
<dbReference type="Pfam" id="PF08883">
    <property type="entry name" value="DOPA_dioxygen"/>
    <property type="match status" value="1"/>
</dbReference>
<dbReference type="SUPFAM" id="SSF143410">
    <property type="entry name" value="DOPA-like"/>
    <property type="match status" value="1"/>
</dbReference>
<dbReference type="PANTHER" id="PTHR36423">
    <property type="entry name" value="AFR070WP"/>
    <property type="match status" value="1"/>
</dbReference>
<keyword evidence="2" id="KW-1185">Reference proteome</keyword>
<dbReference type="AlphaFoldDB" id="A0AAD4DS57"/>
<proteinExistence type="predicted"/>
<reference evidence="1" key="1">
    <citation type="journal article" date="2020" name="New Phytol.">
        <title>Comparative genomics reveals dynamic genome evolution in host specialist ectomycorrhizal fungi.</title>
        <authorList>
            <person name="Lofgren L.A."/>
            <person name="Nguyen N.H."/>
            <person name="Vilgalys R."/>
            <person name="Ruytinx J."/>
            <person name="Liao H.L."/>
            <person name="Branco S."/>
            <person name="Kuo A."/>
            <person name="LaButti K."/>
            <person name="Lipzen A."/>
            <person name="Andreopoulos W."/>
            <person name="Pangilinan J."/>
            <person name="Riley R."/>
            <person name="Hundley H."/>
            <person name="Na H."/>
            <person name="Barry K."/>
            <person name="Grigoriev I.V."/>
            <person name="Stajich J.E."/>
            <person name="Kennedy P.G."/>
        </authorList>
    </citation>
    <scope>NUCLEOTIDE SEQUENCE</scope>
    <source>
        <strain evidence="1">FC203</strain>
    </source>
</reference>
<gene>
    <name evidence="1" type="ORF">F5891DRAFT_1068708</name>
</gene>
<dbReference type="InterPro" id="IPR014980">
    <property type="entry name" value="DOPA_dioxygen"/>
</dbReference>
<accession>A0AAD4DS57</accession>
<sequence length="300" mass="33898">MSGDTANCRATISHTSSMYTSATYLKSYERVLSCCQLLLHRHTAMELFQWHHIFLPHDHVLLPKPQSTFLINRSMLLQKYLTVAARGRRSSGLCLGPVTSLLSDHTIGDKCLLILHTTHTASRVDSTLVTIVVPPNNIDNPYTRVNMSQWPSLLAGYEGAEPLPTTINPDGKSLYNPPGPRSASYDEFPKQFNPSKNGFDFHIYYMPAVAAQAQYAKELHERVRREFPEVHKFFLLHHPVNTFSPHQTGALFSWLVVNRGPCDILVHPNTGDALRDHTELATWIGKTWPLYEESLRPTPS</sequence>
<dbReference type="GeneID" id="64657500"/>
<evidence type="ECO:0000313" key="2">
    <source>
        <dbReference type="Proteomes" id="UP001195769"/>
    </source>
</evidence>
<dbReference type="PANTHER" id="PTHR36423:SF2">
    <property type="entry name" value="AFR070WP"/>
    <property type="match status" value="1"/>
</dbReference>
<dbReference type="Gene3D" id="3.30.70.1240">
    <property type="entry name" value="DOPA-like domains"/>
    <property type="match status" value="1"/>
</dbReference>
<protein>
    <submittedName>
        <fullName evidence="1">DOPA-like domain-containing protein</fullName>
    </submittedName>
</protein>
<name>A0AAD4DS57_9AGAM</name>
<comment type="caution">
    <text evidence="1">The sequence shown here is derived from an EMBL/GenBank/DDBJ whole genome shotgun (WGS) entry which is preliminary data.</text>
</comment>